<proteinExistence type="predicted"/>
<name>A0A6N1VA34_9HYPH</name>
<sequence length="72" mass="7976">MDELEKTIADELGELDANDDTPVSLAREIEEAEKAAKKLNERIDLLMRHRALVLEIIAAKRARMIAMMGGAA</sequence>
<evidence type="ECO:0000313" key="2">
    <source>
        <dbReference type="Proteomes" id="UP000509367"/>
    </source>
</evidence>
<reference evidence="1 2" key="1">
    <citation type="submission" date="2020-06" db="EMBL/GenBank/DDBJ databases">
        <title>Oricola thermophila sp. nov. isolated from a tidal sediments.</title>
        <authorList>
            <person name="Kwon K.K."/>
            <person name="Yang S.-H."/>
            <person name="Park M.-J."/>
        </authorList>
    </citation>
    <scope>NUCLEOTIDE SEQUENCE [LARGE SCALE GENOMIC DNA]</scope>
    <source>
        <strain evidence="1 2">MEBiC13590</strain>
    </source>
</reference>
<dbReference type="RefSeq" id="WP_175275721.1">
    <property type="nucleotide sequence ID" value="NZ_CP054836.1"/>
</dbReference>
<organism evidence="1 2">
    <name type="scientific">Oricola thermophila</name>
    <dbReference type="NCBI Taxonomy" id="2742145"/>
    <lineage>
        <taxon>Bacteria</taxon>
        <taxon>Pseudomonadati</taxon>
        <taxon>Pseudomonadota</taxon>
        <taxon>Alphaproteobacteria</taxon>
        <taxon>Hyphomicrobiales</taxon>
        <taxon>Ahrensiaceae</taxon>
        <taxon>Oricola</taxon>
    </lineage>
</organism>
<dbReference type="AlphaFoldDB" id="A0A6N1VA34"/>
<keyword evidence="2" id="KW-1185">Reference proteome</keyword>
<gene>
    <name evidence="1" type="ORF">HTY61_04805</name>
</gene>
<dbReference type="KEGG" id="orm:HTY61_04805"/>
<evidence type="ECO:0000313" key="1">
    <source>
        <dbReference type="EMBL" id="QKV17824.1"/>
    </source>
</evidence>
<dbReference type="EMBL" id="CP054836">
    <property type="protein sequence ID" value="QKV17824.1"/>
    <property type="molecule type" value="Genomic_DNA"/>
</dbReference>
<accession>A0A6N1VA34</accession>
<protein>
    <submittedName>
        <fullName evidence="1">Uncharacterized protein</fullName>
    </submittedName>
</protein>
<dbReference type="Proteomes" id="UP000509367">
    <property type="component" value="Chromosome"/>
</dbReference>